<comment type="caution">
    <text evidence="1">The sequence shown here is derived from an EMBL/GenBank/DDBJ whole genome shotgun (WGS) entry which is preliminary data.</text>
</comment>
<dbReference type="EMBL" id="JYDV01002720">
    <property type="protein sequence ID" value="KRY97349.1"/>
    <property type="molecule type" value="Genomic_DNA"/>
</dbReference>
<dbReference type="AlphaFoldDB" id="A0A0V1GGN2"/>
<name>A0A0V1GGN2_TRIPS</name>
<protein>
    <submittedName>
        <fullName evidence="1">Uncharacterized protein</fullName>
    </submittedName>
</protein>
<accession>A0A0V1GGN2</accession>
<gene>
    <name evidence="1" type="ORF">T4C_9303</name>
</gene>
<organism evidence="1 2">
    <name type="scientific">Trichinella pseudospiralis</name>
    <name type="common">Parasitic roundworm</name>
    <dbReference type="NCBI Taxonomy" id="6337"/>
    <lineage>
        <taxon>Eukaryota</taxon>
        <taxon>Metazoa</taxon>
        <taxon>Ecdysozoa</taxon>
        <taxon>Nematoda</taxon>
        <taxon>Enoplea</taxon>
        <taxon>Dorylaimia</taxon>
        <taxon>Trichinellida</taxon>
        <taxon>Trichinellidae</taxon>
        <taxon>Trichinella</taxon>
    </lineage>
</organism>
<evidence type="ECO:0000313" key="2">
    <source>
        <dbReference type="Proteomes" id="UP000054826"/>
    </source>
</evidence>
<evidence type="ECO:0000313" key="1">
    <source>
        <dbReference type="EMBL" id="KRY97349.1"/>
    </source>
</evidence>
<reference evidence="1 2" key="1">
    <citation type="submission" date="2015-01" db="EMBL/GenBank/DDBJ databases">
        <title>Evolution of Trichinella species and genotypes.</title>
        <authorList>
            <person name="Korhonen P.K."/>
            <person name="Edoardo P."/>
            <person name="Giuseppe L.R."/>
            <person name="Gasser R.B."/>
        </authorList>
    </citation>
    <scope>NUCLEOTIDE SEQUENCE [LARGE SCALE GENOMIC DNA]</scope>
    <source>
        <strain evidence="1">ISS176</strain>
    </source>
</reference>
<proteinExistence type="predicted"/>
<dbReference type="Proteomes" id="UP000054826">
    <property type="component" value="Unassembled WGS sequence"/>
</dbReference>
<sequence length="37" mass="4341">MRLFRLSLAERTLVGIYSTTTDLYSLKAFKTEQFINI</sequence>